<name>A0A9X6N830_BACTV</name>
<comment type="caution">
    <text evidence="1">The sequence shown here is derived from an EMBL/GenBank/DDBJ whole genome shotgun (WGS) entry which is preliminary data.</text>
</comment>
<dbReference type="AlphaFoldDB" id="A0A9X6N830"/>
<sequence length="71" mass="8324">MRPKRGEFFHFSKDNTVYLVLGYAKMFGNEEHDFINLKRMKDSTTITLSADLFLLYIQAEKFVKDNVLVTS</sequence>
<accession>A0A9X6N830</accession>
<protein>
    <submittedName>
        <fullName evidence="1">Uncharacterized protein</fullName>
    </submittedName>
</protein>
<reference evidence="1 2" key="1">
    <citation type="submission" date="2016-10" db="EMBL/GenBank/DDBJ databases">
        <title>Comparative genomics of Bacillus thuringiensis reveals a path to pathogens against multiple invertebrate hosts.</title>
        <authorList>
            <person name="Zheng J."/>
            <person name="Gao Q."/>
            <person name="Liu H."/>
            <person name="Peng D."/>
            <person name="Ruan L."/>
            <person name="Sun M."/>
        </authorList>
    </citation>
    <scope>NUCLEOTIDE SEQUENCE [LARGE SCALE GENOMIC DNA]</scope>
    <source>
        <strain evidence="1">T30001</strain>
    </source>
</reference>
<evidence type="ECO:0000313" key="1">
    <source>
        <dbReference type="EMBL" id="OUB96474.1"/>
    </source>
</evidence>
<dbReference type="EMBL" id="MOOV01000142">
    <property type="protein sequence ID" value="OUB96474.1"/>
    <property type="molecule type" value="Genomic_DNA"/>
</dbReference>
<organism evidence="1 2">
    <name type="scientific">Bacillus thuringiensis subsp. medellin</name>
    <dbReference type="NCBI Taxonomy" id="79672"/>
    <lineage>
        <taxon>Bacteria</taxon>
        <taxon>Bacillati</taxon>
        <taxon>Bacillota</taxon>
        <taxon>Bacilli</taxon>
        <taxon>Bacillales</taxon>
        <taxon>Bacillaceae</taxon>
        <taxon>Bacillus</taxon>
        <taxon>Bacillus cereus group</taxon>
    </lineage>
</organism>
<dbReference type="RefSeq" id="WP_086411182.1">
    <property type="nucleotide sequence ID" value="NZ_MOOV01000142.1"/>
</dbReference>
<proteinExistence type="predicted"/>
<gene>
    <name evidence="1" type="ORF">BK784_19985</name>
</gene>
<evidence type="ECO:0000313" key="2">
    <source>
        <dbReference type="Proteomes" id="UP000195160"/>
    </source>
</evidence>
<dbReference type="Proteomes" id="UP000195160">
    <property type="component" value="Unassembled WGS sequence"/>
</dbReference>